<dbReference type="SMART" id="SM00267">
    <property type="entry name" value="GGDEF"/>
    <property type="match status" value="1"/>
</dbReference>
<accession>A0A1I0Z7E1</accession>
<protein>
    <submittedName>
        <fullName evidence="4">Diguanylate cyclase (GGDEF) domain-containing protein</fullName>
    </submittedName>
</protein>
<evidence type="ECO:0000256" key="1">
    <source>
        <dbReference type="SAM" id="MobiDB-lite"/>
    </source>
</evidence>
<evidence type="ECO:0000256" key="2">
    <source>
        <dbReference type="SAM" id="Phobius"/>
    </source>
</evidence>
<dbReference type="CDD" id="cd01949">
    <property type="entry name" value="GGDEF"/>
    <property type="match status" value="1"/>
</dbReference>
<reference evidence="4 5" key="1">
    <citation type="submission" date="2016-10" db="EMBL/GenBank/DDBJ databases">
        <authorList>
            <person name="de Groot N.N."/>
        </authorList>
    </citation>
    <scope>NUCLEOTIDE SEQUENCE [LARGE SCALE GENOMIC DNA]</scope>
    <source>
        <strain evidence="4 5">CGMCC 4.6945</strain>
    </source>
</reference>
<dbReference type="PROSITE" id="PS50887">
    <property type="entry name" value="GGDEF"/>
    <property type="match status" value="1"/>
</dbReference>
<dbReference type="SUPFAM" id="SSF55073">
    <property type="entry name" value="Nucleotide cyclase"/>
    <property type="match status" value="1"/>
</dbReference>
<evidence type="ECO:0000259" key="3">
    <source>
        <dbReference type="PROSITE" id="PS50887"/>
    </source>
</evidence>
<feature type="region of interest" description="Disordered" evidence="1">
    <location>
        <begin position="327"/>
        <end position="363"/>
    </location>
</feature>
<dbReference type="PANTHER" id="PTHR45138">
    <property type="entry name" value="REGULATORY COMPONENTS OF SENSORY TRANSDUCTION SYSTEM"/>
    <property type="match status" value="1"/>
</dbReference>
<dbReference type="GO" id="GO:0043709">
    <property type="term" value="P:cell adhesion involved in single-species biofilm formation"/>
    <property type="evidence" value="ECO:0007669"/>
    <property type="project" value="TreeGrafter"/>
</dbReference>
<feature type="transmembrane region" description="Helical" evidence="2">
    <location>
        <begin position="30"/>
        <end position="49"/>
    </location>
</feature>
<keyword evidence="2" id="KW-1133">Transmembrane helix</keyword>
<dbReference type="InterPro" id="IPR043128">
    <property type="entry name" value="Rev_trsase/Diguanyl_cyclase"/>
</dbReference>
<organism evidence="4 5">
    <name type="scientific">Cellulomonas marina</name>
    <dbReference type="NCBI Taxonomy" id="988821"/>
    <lineage>
        <taxon>Bacteria</taxon>
        <taxon>Bacillati</taxon>
        <taxon>Actinomycetota</taxon>
        <taxon>Actinomycetes</taxon>
        <taxon>Micrococcales</taxon>
        <taxon>Cellulomonadaceae</taxon>
        <taxon>Cellulomonas</taxon>
    </lineage>
</organism>
<dbReference type="PANTHER" id="PTHR45138:SF9">
    <property type="entry name" value="DIGUANYLATE CYCLASE DGCM-RELATED"/>
    <property type="match status" value="1"/>
</dbReference>
<name>A0A1I0Z7E1_9CELL</name>
<keyword evidence="2" id="KW-0812">Transmembrane</keyword>
<evidence type="ECO:0000313" key="4">
    <source>
        <dbReference type="EMBL" id="SFB21679.1"/>
    </source>
</evidence>
<dbReference type="GO" id="GO:1902201">
    <property type="term" value="P:negative regulation of bacterial-type flagellum-dependent cell motility"/>
    <property type="evidence" value="ECO:0007669"/>
    <property type="project" value="TreeGrafter"/>
</dbReference>
<sequence length="363" mass="37048">MLLLAAVLGLTATVGWEVVAWLTGRPDSTAVSAATALLSTAPLGVCAWVAARRADRVPAPVWLALAALQPLAVAVMSITARDVSVSGQLGFAYPAVFAASQFRRRVAALVTAECVVADAAVVLTLQPVGPALQDLLVVTCGLVTVAGVLVLSNARQDGLVARLDALASLDPLTGLASRRGLEDAAARTLATLRADDPAGRLVVGLLVLDLDHFKTLNDTFGHPVGDAALVHLADVVRGVVGPSDVVARLGGDELAVLVRGTPGTVDARAVAVHAAVTATELPHVGRWPLSVSVGYACAAPHRASFGSLYRAADEALYRAKRQGRDQVVAAGPVLDDEPPPAPGSDQGPFPPATKVPGVPSPGP</sequence>
<feature type="transmembrane region" description="Helical" evidence="2">
    <location>
        <begin position="61"/>
        <end position="80"/>
    </location>
</feature>
<dbReference type="AlphaFoldDB" id="A0A1I0Z7E1"/>
<feature type="compositionally biased region" description="Pro residues" evidence="1">
    <location>
        <begin position="348"/>
        <end position="363"/>
    </location>
</feature>
<proteinExistence type="predicted"/>
<dbReference type="InterPro" id="IPR029787">
    <property type="entry name" value="Nucleotide_cyclase"/>
</dbReference>
<dbReference type="EMBL" id="FOKA01000010">
    <property type="protein sequence ID" value="SFB21679.1"/>
    <property type="molecule type" value="Genomic_DNA"/>
</dbReference>
<dbReference type="InterPro" id="IPR050469">
    <property type="entry name" value="Diguanylate_Cyclase"/>
</dbReference>
<dbReference type="GO" id="GO:0052621">
    <property type="term" value="F:diguanylate cyclase activity"/>
    <property type="evidence" value="ECO:0007669"/>
    <property type="project" value="TreeGrafter"/>
</dbReference>
<dbReference type="Gene3D" id="3.30.70.270">
    <property type="match status" value="1"/>
</dbReference>
<evidence type="ECO:0000313" key="5">
    <source>
        <dbReference type="Proteomes" id="UP000199012"/>
    </source>
</evidence>
<dbReference type="InterPro" id="IPR000160">
    <property type="entry name" value="GGDEF_dom"/>
</dbReference>
<dbReference type="Pfam" id="PF00990">
    <property type="entry name" value="GGDEF"/>
    <property type="match status" value="1"/>
</dbReference>
<feature type="domain" description="GGDEF" evidence="3">
    <location>
        <begin position="201"/>
        <end position="332"/>
    </location>
</feature>
<dbReference type="STRING" id="988821.SAMN05421867_11026"/>
<dbReference type="Proteomes" id="UP000199012">
    <property type="component" value="Unassembled WGS sequence"/>
</dbReference>
<gene>
    <name evidence="4" type="ORF">SAMN05421867_11026</name>
</gene>
<dbReference type="NCBIfam" id="TIGR00254">
    <property type="entry name" value="GGDEF"/>
    <property type="match status" value="1"/>
</dbReference>
<keyword evidence="2" id="KW-0472">Membrane</keyword>
<dbReference type="GO" id="GO:0005886">
    <property type="term" value="C:plasma membrane"/>
    <property type="evidence" value="ECO:0007669"/>
    <property type="project" value="TreeGrafter"/>
</dbReference>
<feature type="transmembrane region" description="Helical" evidence="2">
    <location>
        <begin position="135"/>
        <end position="154"/>
    </location>
</feature>
<keyword evidence="5" id="KW-1185">Reference proteome</keyword>